<dbReference type="Proteomes" id="UP001146120">
    <property type="component" value="Unassembled WGS sequence"/>
</dbReference>
<dbReference type="GO" id="GO:0008270">
    <property type="term" value="F:zinc ion binding"/>
    <property type="evidence" value="ECO:0007669"/>
    <property type="project" value="UniProtKB-KW"/>
</dbReference>
<gene>
    <name evidence="8" type="ORF">N0F65_000009</name>
</gene>
<keyword evidence="5" id="KW-0175">Coiled coil</keyword>
<dbReference type="PROSITE" id="PS50089">
    <property type="entry name" value="ZF_RING_2"/>
    <property type="match status" value="1"/>
</dbReference>
<keyword evidence="3" id="KW-0862">Zinc</keyword>
<reference evidence="8" key="1">
    <citation type="submission" date="2022-11" db="EMBL/GenBank/DDBJ databases">
        <authorList>
            <person name="Morgan W.R."/>
            <person name="Tartar A."/>
        </authorList>
    </citation>
    <scope>NUCLEOTIDE SEQUENCE</scope>
    <source>
        <strain evidence="8">ARSEF 373</strain>
    </source>
</reference>
<evidence type="ECO:0000256" key="6">
    <source>
        <dbReference type="SAM" id="MobiDB-lite"/>
    </source>
</evidence>
<evidence type="ECO:0000256" key="5">
    <source>
        <dbReference type="SAM" id="Coils"/>
    </source>
</evidence>
<feature type="region of interest" description="Disordered" evidence="6">
    <location>
        <begin position="1"/>
        <end position="36"/>
    </location>
</feature>
<sequence>MHGGVPILPVPPALARDRSHSNVRGSRRSSAPFAPNSSQRNVLLAAMQMTVTSKRNLLLPMEAAVEERIDGDNNGDRAKPAASNNATLSAGDAVGAARAEDALFPPTTRKKQERTNETNALIASLQANIRALIVLNRREQAETAVLARTIENLTVELGRFKEAYEEEKVKNEKIAALKKNRYADGASNYLPEIQSIQAAAAAAAAAAVQQQVQLEISYQRKLLSLENRYKDLISNNKKLVNKIHQLEKTEADADALIKELRQENIRLATQVDSLSSTIASQSSLIIGLRTTMQQLNKDEKETVELQRKVTKLQAEMDALKTRERLLREEHDKMKMVFSKEREAFTNKVVDFQHRLQIREQLGDDVEALEQKVNAMHMEKVALENELVLAREAYDKMETRMHEQELMTNRLLEANENLEQDRRELQGKVVEAEVNSLLREELQTVITELSKKDQEMSTLMGRVVALEAEREELLEAASRMKIEMNNAMQLSKDETVQALQLARQKAATHEALALVHEEKQALQESMRALEEQLATDKSQWLDEKSALEASFKAQISVLEAEIDRLRHVEPIIVEKPVPMPGEAEKREALEVNLDKLSDEYKELRDSFYNLDIEYKKLMTKKYKTESFQSQARLLQNENSELTTRLEEVSGDLLRTRAELNAKTFEIVDLKARVVDIGVLDMMRKTQESLEHTVGALAEAETASESTFTCLQCMRLFVDPLTLTPCGHTYCASCVSSFGNPSIPASIICKECATPGTTVAVFANNALADLTARFIFRQQSLSSLTTMCLSLRNSFANRMELPPA</sequence>
<dbReference type="InterPro" id="IPR013083">
    <property type="entry name" value="Znf_RING/FYVE/PHD"/>
</dbReference>
<protein>
    <recommendedName>
        <fullName evidence="7">RING-type domain-containing protein</fullName>
    </recommendedName>
</protein>
<evidence type="ECO:0000313" key="8">
    <source>
        <dbReference type="EMBL" id="DAZ94694.1"/>
    </source>
</evidence>
<reference evidence="8" key="2">
    <citation type="journal article" date="2023" name="Microbiol Resour">
        <title>Decontamination and Annotation of the Draft Genome Sequence of the Oomycete Lagenidium giganteum ARSEF 373.</title>
        <authorList>
            <person name="Morgan W.R."/>
            <person name="Tartar A."/>
        </authorList>
    </citation>
    <scope>NUCLEOTIDE SEQUENCE</scope>
    <source>
        <strain evidence="8">ARSEF 373</strain>
    </source>
</reference>
<feature type="coiled-coil region" evidence="5">
    <location>
        <begin position="122"/>
        <end position="170"/>
    </location>
</feature>
<dbReference type="Pfam" id="PF13445">
    <property type="entry name" value="zf-RING_UBOX"/>
    <property type="match status" value="1"/>
</dbReference>
<dbReference type="InterPro" id="IPR027370">
    <property type="entry name" value="Znf-RING_euk"/>
</dbReference>
<dbReference type="Gene3D" id="3.30.40.10">
    <property type="entry name" value="Zinc/RING finger domain, C3HC4 (zinc finger)"/>
    <property type="match status" value="1"/>
</dbReference>
<evidence type="ECO:0000259" key="7">
    <source>
        <dbReference type="PROSITE" id="PS50089"/>
    </source>
</evidence>
<evidence type="ECO:0000313" key="9">
    <source>
        <dbReference type="Proteomes" id="UP001146120"/>
    </source>
</evidence>
<feature type="coiled-coil region" evidence="5">
    <location>
        <begin position="358"/>
        <end position="538"/>
    </location>
</feature>
<dbReference type="Gene3D" id="1.10.287.2610">
    <property type="match status" value="1"/>
</dbReference>
<evidence type="ECO:0000256" key="3">
    <source>
        <dbReference type="ARBA" id="ARBA00022833"/>
    </source>
</evidence>
<dbReference type="EMBL" id="DAKRPA010000237">
    <property type="protein sequence ID" value="DAZ94694.1"/>
    <property type="molecule type" value="Genomic_DNA"/>
</dbReference>
<dbReference type="InterPro" id="IPR017907">
    <property type="entry name" value="Znf_RING_CS"/>
</dbReference>
<dbReference type="SUPFAM" id="SSF57850">
    <property type="entry name" value="RING/U-box"/>
    <property type="match status" value="1"/>
</dbReference>
<comment type="caution">
    <text evidence="8">The sequence shown here is derived from an EMBL/GenBank/DDBJ whole genome shotgun (WGS) entry which is preliminary data.</text>
</comment>
<organism evidence="8 9">
    <name type="scientific">Lagenidium giganteum</name>
    <dbReference type="NCBI Taxonomy" id="4803"/>
    <lineage>
        <taxon>Eukaryota</taxon>
        <taxon>Sar</taxon>
        <taxon>Stramenopiles</taxon>
        <taxon>Oomycota</taxon>
        <taxon>Peronosporomycetes</taxon>
        <taxon>Pythiales</taxon>
        <taxon>Pythiaceae</taxon>
    </lineage>
</organism>
<dbReference type="AlphaFoldDB" id="A0AAV2YPY5"/>
<dbReference type="PROSITE" id="PS00518">
    <property type="entry name" value="ZF_RING_1"/>
    <property type="match status" value="1"/>
</dbReference>
<feature type="coiled-coil region" evidence="5">
    <location>
        <begin position="222"/>
        <end position="329"/>
    </location>
</feature>
<proteinExistence type="predicted"/>
<evidence type="ECO:0000256" key="4">
    <source>
        <dbReference type="PROSITE-ProRule" id="PRU00175"/>
    </source>
</evidence>
<feature type="domain" description="RING-type" evidence="7">
    <location>
        <begin position="708"/>
        <end position="750"/>
    </location>
</feature>
<keyword evidence="9" id="KW-1185">Reference proteome</keyword>
<keyword evidence="1" id="KW-0479">Metal-binding</keyword>
<name>A0AAV2YPY5_9STRA</name>
<evidence type="ECO:0000256" key="2">
    <source>
        <dbReference type="ARBA" id="ARBA00022771"/>
    </source>
</evidence>
<keyword evidence="2 4" id="KW-0863">Zinc-finger</keyword>
<dbReference type="InterPro" id="IPR001841">
    <property type="entry name" value="Znf_RING"/>
</dbReference>
<accession>A0AAV2YPY5</accession>
<evidence type="ECO:0000256" key="1">
    <source>
        <dbReference type="ARBA" id="ARBA00022723"/>
    </source>
</evidence>